<name>A0A0K1PHP7_9BACT</name>
<dbReference type="InterPro" id="IPR004089">
    <property type="entry name" value="MCPsignal_dom"/>
</dbReference>
<dbReference type="Pfam" id="PF00015">
    <property type="entry name" value="MCPsignal"/>
    <property type="match status" value="1"/>
</dbReference>
<evidence type="ECO:0000313" key="9">
    <source>
        <dbReference type="Proteomes" id="UP000055590"/>
    </source>
</evidence>
<keyword evidence="1 3" id="KW-0807">Transducer</keyword>
<keyword evidence="5" id="KW-1133">Transmembrane helix</keyword>
<keyword evidence="9" id="KW-1185">Reference proteome</keyword>
<reference evidence="8 9" key="1">
    <citation type="submission" date="2015-08" db="EMBL/GenBank/DDBJ databases">
        <authorList>
            <person name="Babu N.S."/>
            <person name="Beckwith C.J."/>
            <person name="Beseler K.G."/>
            <person name="Brison A."/>
            <person name="Carone J.V."/>
            <person name="Caskin T.P."/>
            <person name="Diamond M."/>
            <person name="Durham M.E."/>
            <person name="Foxe J.M."/>
            <person name="Go M."/>
            <person name="Henderson B.A."/>
            <person name="Jones I.B."/>
            <person name="McGettigan J.A."/>
            <person name="Micheletti S.J."/>
            <person name="Nasrallah M.E."/>
            <person name="Ortiz D."/>
            <person name="Piller C.R."/>
            <person name="Privatt S.R."/>
            <person name="Schneider S.L."/>
            <person name="Sharp S."/>
            <person name="Smith T.C."/>
            <person name="Stanton J.D."/>
            <person name="Ullery H.E."/>
            <person name="Wilson R.J."/>
            <person name="Serrano M.G."/>
            <person name="Buck G."/>
            <person name="Lee V."/>
            <person name="Wang Y."/>
            <person name="Carvalho R."/>
            <person name="Voegtly L."/>
            <person name="Shi R."/>
            <person name="Duckworth R."/>
            <person name="Johnson A."/>
            <person name="Loviza R."/>
            <person name="Walstead R."/>
            <person name="Shah Z."/>
            <person name="Kiflezghi M."/>
            <person name="Wade K."/>
            <person name="Ball S.L."/>
            <person name="Bradley K.W."/>
            <person name="Asai D.J."/>
            <person name="Bowman C.A."/>
            <person name="Russell D.A."/>
            <person name="Pope W.H."/>
            <person name="Jacobs-Sera D."/>
            <person name="Hendrix R.W."/>
            <person name="Hatfull G.F."/>
        </authorList>
    </citation>
    <scope>NUCLEOTIDE SEQUENCE [LARGE SCALE GENOMIC DNA]</scope>
    <source>
        <strain evidence="8 9">DSM 27710</strain>
    </source>
</reference>
<dbReference type="SUPFAM" id="SSF58104">
    <property type="entry name" value="Methyl-accepting chemotaxis protein (MCP) signaling domain"/>
    <property type="match status" value="1"/>
</dbReference>
<evidence type="ECO:0000256" key="3">
    <source>
        <dbReference type="PROSITE-ProRule" id="PRU00284"/>
    </source>
</evidence>
<feature type="transmembrane region" description="Helical" evidence="5">
    <location>
        <begin position="88"/>
        <end position="111"/>
    </location>
</feature>
<evidence type="ECO:0000313" key="8">
    <source>
        <dbReference type="EMBL" id="AKU93045.1"/>
    </source>
</evidence>
<evidence type="ECO:0000259" key="6">
    <source>
        <dbReference type="PROSITE" id="PS50111"/>
    </source>
</evidence>
<dbReference type="RefSeq" id="WP_050727125.1">
    <property type="nucleotide sequence ID" value="NZ_CP012332.1"/>
</dbReference>
<dbReference type="SMART" id="SM00304">
    <property type="entry name" value="HAMP"/>
    <property type="match status" value="1"/>
</dbReference>
<feature type="transmembrane region" description="Helical" evidence="5">
    <location>
        <begin position="57"/>
        <end position="76"/>
    </location>
</feature>
<protein>
    <submittedName>
        <fullName evidence="8">Methyl-accepting chemotaxis protein</fullName>
    </submittedName>
</protein>
<evidence type="ECO:0000259" key="7">
    <source>
        <dbReference type="PROSITE" id="PS50885"/>
    </source>
</evidence>
<evidence type="ECO:0000256" key="1">
    <source>
        <dbReference type="ARBA" id="ARBA00023224"/>
    </source>
</evidence>
<keyword evidence="5" id="KW-0812">Transmembrane</keyword>
<dbReference type="GO" id="GO:0004888">
    <property type="term" value="F:transmembrane signaling receptor activity"/>
    <property type="evidence" value="ECO:0007669"/>
    <property type="project" value="InterPro"/>
</dbReference>
<evidence type="ECO:0000256" key="2">
    <source>
        <dbReference type="ARBA" id="ARBA00029447"/>
    </source>
</evidence>
<feature type="region of interest" description="Disordered" evidence="4">
    <location>
        <begin position="1"/>
        <end position="45"/>
    </location>
</feature>
<sequence>MRTALQVEPGQPDDASGPAANDPEPAADRDAARAETRGRDAPAEPRRPFLVPLQSKLFFAFLPLGLALFALGRGGLVEWLVGTSPGAIAFFALVSSMLLGALLTYVVAGIARVPVLRRSALEIAHGDLSLPRETVRGRATLPDEIDELAGSLLTMRESLRELVGHIQRTSHSVADSASGLERSAEEVSASSDEIAVSIDRIAKGAGEQDRLVEDASRIISRIAAALERTASSAEDAARSVSETTRAAMGGGEAARLAGEKIHKVFARVEAASDQVFAFGDKTHEIGKVVLAMTQIAQATKLLAINAAIEAARAGDYGRGFAVVADEVRALAESSNRSAEQISQLAHDLDTRSSSVVFAMREGIGELEEGRAELAIILRALEEIGQAAQVGAEKVESISGAAREQRRGSEEMVRAIRDIQQVVRVNARSTEEVAGAIEEQNGAMSQMAASAQTLAQLSIELQTVVARFRLR</sequence>
<evidence type="ECO:0000256" key="5">
    <source>
        <dbReference type="SAM" id="Phobius"/>
    </source>
</evidence>
<feature type="compositionally biased region" description="Basic and acidic residues" evidence="4">
    <location>
        <begin position="26"/>
        <end position="45"/>
    </location>
</feature>
<dbReference type="PROSITE" id="PS50111">
    <property type="entry name" value="CHEMOTAXIS_TRANSDUC_2"/>
    <property type="match status" value="1"/>
</dbReference>
<accession>A0A0K1PHP7</accession>
<dbReference type="STRING" id="1391653.AKJ08_3432"/>
<organism evidence="8 9">
    <name type="scientific">Vulgatibacter incomptus</name>
    <dbReference type="NCBI Taxonomy" id="1391653"/>
    <lineage>
        <taxon>Bacteria</taxon>
        <taxon>Pseudomonadati</taxon>
        <taxon>Myxococcota</taxon>
        <taxon>Myxococcia</taxon>
        <taxon>Myxococcales</taxon>
        <taxon>Cystobacterineae</taxon>
        <taxon>Vulgatibacteraceae</taxon>
        <taxon>Vulgatibacter</taxon>
    </lineage>
</organism>
<dbReference type="PROSITE" id="PS50885">
    <property type="entry name" value="HAMP"/>
    <property type="match status" value="1"/>
</dbReference>
<dbReference type="CDD" id="cd06225">
    <property type="entry name" value="HAMP"/>
    <property type="match status" value="1"/>
</dbReference>
<feature type="domain" description="HAMP" evidence="7">
    <location>
        <begin position="116"/>
        <end position="164"/>
    </location>
</feature>
<proteinExistence type="inferred from homology"/>
<dbReference type="SMART" id="SM00283">
    <property type="entry name" value="MA"/>
    <property type="match status" value="1"/>
</dbReference>
<evidence type="ECO:0000256" key="4">
    <source>
        <dbReference type="SAM" id="MobiDB-lite"/>
    </source>
</evidence>
<feature type="domain" description="Methyl-accepting transducer" evidence="6">
    <location>
        <begin position="183"/>
        <end position="419"/>
    </location>
</feature>
<keyword evidence="5" id="KW-0472">Membrane</keyword>
<dbReference type="PANTHER" id="PTHR32089">
    <property type="entry name" value="METHYL-ACCEPTING CHEMOTAXIS PROTEIN MCPB"/>
    <property type="match status" value="1"/>
</dbReference>
<dbReference type="GO" id="GO:0016020">
    <property type="term" value="C:membrane"/>
    <property type="evidence" value="ECO:0007669"/>
    <property type="project" value="InterPro"/>
</dbReference>
<dbReference type="InterPro" id="IPR003660">
    <property type="entry name" value="HAMP_dom"/>
</dbReference>
<dbReference type="InterPro" id="IPR004090">
    <property type="entry name" value="Chemotax_Me-accpt_rcpt"/>
</dbReference>
<dbReference type="Proteomes" id="UP000055590">
    <property type="component" value="Chromosome"/>
</dbReference>
<dbReference type="GO" id="GO:0007165">
    <property type="term" value="P:signal transduction"/>
    <property type="evidence" value="ECO:0007669"/>
    <property type="project" value="UniProtKB-KW"/>
</dbReference>
<dbReference type="GO" id="GO:0006935">
    <property type="term" value="P:chemotaxis"/>
    <property type="evidence" value="ECO:0007669"/>
    <property type="project" value="InterPro"/>
</dbReference>
<dbReference type="AlphaFoldDB" id="A0A0K1PHP7"/>
<dbReference type="KEGG" id="vin:AKJ08_3432"/>
<dbReference type="PANTHER" id="PTHR32089:SF114">
    <property type="entry name" value="METHYL-ACCEPTING CHEMOTAXIS PROTEIN MCPB"/>
    <property type="match status" value="1"/>
</dbReference>
<comment type="similarity">
    <text evidence="2">Belongs to the methyl-accepting chemotaxis (MCP) protein family.</text>
</comment>
<gene>
    <name evidence="8" type="ORF">AKJ08_3432</name>
</gene>
<dbReference type="EMBL" id="CP012332">
    <property type="protein sequence ID" value="AKU93045.1"/>
    <property type="molecule type" value="Genomic_DNA"/>
</dbReference>
<dbReference type="Gene3D" id="1.10.287.950">
    <property type="entry name" value="Methyl-accepting chemotaxis protein"/>
    <property type="match status" value="1"/>
</dbReference>
<dbReference type="OrthoDB" id="9765597at2"/>
<dbReference type="PRINTS" id="PR00260">
    <property type="entry name" value="CHEMTRNSDUCR"/>
</dbReference>